<dbReference type="STRING" id="1159016.SAMN02927937_02082"/>
<accession>A0A1H6LXA9</accession>
<evidence type="ECO:0000313" key="2">
    <source>
        <dbReference type="EMBL" id="SEH91166.1"/>
    </source>
</evidence>
<proteinExistence type="predicted"/>
<keyword evidence="1" id="KW-1133">Transmembrane helix</keyword>
<keyword evidence="1" id="KW-0812">Transmembrane</keyword>
<evidence type="ECO:0000256" key="1">
    <source>
        <dbReference type="SAM" id="Phobius"/>
    </source>
</evidence>
<feature type="transmembrane region" description="Helical" evidence="1">
    <location>
        <begin position="45"/>
        <end position="66"/>
    </location>
</feature>
<dbReference type="Proteomes" id="UP000199634">
    <property type="component" value="Unassembled WGS sequence"/>
</dbReference>
<dbReference type="EMBL" id="FNXE01000030">
    <property type="protein sequence ID" value="SEH91166.1"/>
    <property type="molecule type" value="Genomic_DNA"/>
</dbReference>
<reference evidence="2 3" key="1">
    <citation type="submission" date="2016-10" db="EMBL/GenBank/DDBJ databases">
        <authorList>
            <person name="de Groot N.N."/>
        </authorList>
    </citation>
    <scope>NUCLEOTIDE SEQUENCE [LARGE SCALE GENOMIC DNA]</scope>
    <source>
        <strain evidence="2 3">CGMCC 1.10825</strain>
    </source>
</reference>
<keyword evidence="1" id="KW-0472">Membrane</keyword>
<gene>
    <name evidence="2" type="ORF">SAMN02927937_02082</name>
</gene>
<protein>
    <submittedName>
        <fullName evidence="2">Uncharacterized protein</fullName>
    </submittedName>
</protein>
<dbReference type="AlphaFoldDB" id="A0A1H6LXA9"/>
<feature type="transmembrane region" description="Helical" evidence="1">
    <location>
        <begin position="12"/>
        <end position="30"/>
    </location>
</feature>
<name>A0A1H6LXA9_9FLAO</name>
<keyword evidence="3" id="KW-1185">Reference proteome</keyword>
<organism evidence="2 3">
    <name type="scientific">Paenimyroides marinum</name>
    <dbReference type="NCBI Taxonomy" id="1159016"/>
    <lineage>
        <taxon>Bacteria</taxon>
        <taxon>Pseudomonadati</taxon>
        <taxon>Bacteroidota</taxon>
        <taxon>Flavobacteriia</taxon>
        <taxon>Flavobacteriales</taxon>
        <taxon>Flavobacteriaceae</taxon>
        <taxon>Paenimyroides</taxon>
    </lineage>
</organism>
<sequence length="90" mass="10541">MRELNFYSNKFTSALLLIISSLFVIGVFFTREKILNFEENPFKSTMLFLGFLLFVFSIILSLLLLFRKKPLLTITNTQIIIYNVLAKKKL</sequence>
<evidence type="ECO:0000313" key="3">
    <source>
        <dbReference type="Proteomes" id="UP000199634"/>
    </source>
</evidence>